<proteinExistence type="inferred from homology"/>
<dbReference type="GO" id="GO:0046583">
    <property type="term" value="F:monoatomic cation efflux transmembrane transporter activity"/>
    <property type="evidence" value="ECO:0007669"/>
    <property type="project" value="TreeGrafter"/>
</dbReference>
<evidence type="ECO:0000256" key="2">
    <source>
        <dbReference type="ARBA" id="ARBA00004651"/>
    </source>
</evidence>
<dbReference type="InterPro" id="IPR010412">
    <property type="entry name" value="DUF1007"/>
</dbReference>
<evidence type="ECO:0000256" key="10">
    <source>
        <dbReference type="ARBA" id="ARBA00023112"/>
    </source>
</evidence>
<dbReference type="GO" id="GO:0015099">
    <property type="term" value="F:nickel cation transmembrane transporter activity"/>
    <property type="evidence" value="ECO:0007669"/>
    <property type="project" value="UniProtKB-UniRule"/>
</dbReference>
<feature type="transmembrane region" description="Helical" evidence="13">
    <location>
        <begin position="293"/>
        <end position="319"/>
    </location>
</feature>
<reference evidence="15 16" key="1">
    <citation type="submission" date="2017-04" db="EMBL/GenBank/DDBJ databases">
        <title>Complete genome of Campylobacter concisus ATCC 33237T and draft genomes for an additional eight well characterized C. concisus strains.</title>
        <authorList>
            <person name="Cornelius A.J."/>
            <person name="Miller W.G."/>
            <person name="Lastovica A.J."/>
            <person name="On S.L."/>
            <person name="French N.P."/>
            <person name="Vandenberg O."/>
            <person name="Biggs P.J."/>
        </authorList>
    </citation>
    <scope>NUCLEOTIDE SEQUENCE [LARGE SCALE GENOMIC DNA]</scope>
    <source>
        <strain evidence="15 16">CCUG 19995</strain>
    </source>
</reference>
<feature type="transmembrane region" description="Helical" evidence="13">
    <location>
        <begin position="331"/>
        <end position="351"/>
    </location>
</feature>
<dbReference type="GO" id="GO:0005886">
    <property type="term" value="C:plasma membrane"/>
    <property type="evidence" value="ECO:0007669"/>
    <property type="project" value="UniProtKB-SubCell"/>
</dbReference>
<keyword evidence="4 13" id="KW-0813">Transport</keyword>
<keyword evidence="10" id="KW-0921">Nickel transport</keyword>
<evidence type="ECO:0000313" key="15">
    <source>
        <dbReference type="EMBL" id="OUT07426.1"/>
    </source>
</evidence>
<dbReference type="RefSeq" id="WP_087583401.1">
    <property type="nucleotide sequence ID" value="NZ_NDYN01000006.1"/>
</dbReference>
<feature type="chain" id="PRO_5012011851" description="Nickel/cobalt efflux system" evidence="14">
    <location>
        <begin position="20"/>
        <end position="497"/>
    </location>
</feature>
<organism evidence="15 16">
    <name type="scientific">Campylobacter concisus</name>
    <dbReference type="NCBI Taxonomy" id="199"/>
    <lineage>
        <taxon>Bacteria</taxon>
        <taxon>Pseudomonadati</taxon>
        <taxon>Campylobacterota</taxon>
        <taxon>Epsilonproteobacteria</taxon>
        <taxon>Campylobacterales</taxon>
        <taxon>Campylobacteraceae</taxon>
        <taxon>Campylobacter</taxon>
    </lineage>
</organism>
<keyword evidence="3" id="KW-0171">Cobalt transport</keyword>
<dbReference type="GO" id="GO:0010045">
    <property type="term" value="P:response to nickel cation"/>
    <property type="evidence" value="ECO:0007669"/>
    <property type="project" value="TreeGrafter"/>
</dbReference>
<keyword evidence="7 13" id="KW-0812">Transmembrane</keyword>
<feature type="transmembrane region" description="Helical" evidence="13">
    <location>
        <begin position="252"/>
        <end position="272"/>
    </location>
</feature>
<protein>
    <recommendedName>
        <fullName evidence="13">Nickel/cobalt efflux system</fullName>
    </recommendedName>
</protein>
<keyword evidence="9" id="KW-0406">Ion transport</keyword>
<dbReference type="AlphaFoldDB" id="A0A1Y5MFP4"/>
<dbReference type="PANTHER" id="PTHR40659:SF1">
    <property type="entry name" value="NICKEL_COBALT EFFLUX SYSTEM RCNA"/>
    <property type="match status" value="1"/>
</dbReference>
<comment type="similarity">
    <text evidence="13">Belongs to the NiCoT transporter (TC 2.A.52) family.</text>
</comment>
<dbReference type="GO" id="GO:0006824">
    <property type="term" value="P:cobalt ion transport"/>
    <property type="evidence" value="ECO:0007669"/>
    <property type="project" value="UniProtKB-KW"/>
</dbReference>
<name>A0A1Y5MFP4_9BACT</name>
<accession>A0A1Y5MFP4</accession>
<keyword evidence="5" id="KW-1003">Cell membrane</keyword>
<feature type="signal peptide" evidence="14">
    <location>
        <begin position="1"/>
        <end position="19"/>
    </location>
</feature>
<keyword evidence="11 13" id="KW-0472">Membrane</keyword>
<evidence type="ECO:0000256" key="11">
    <source>
        <dbReference type="ARBA" id="ARBA00023136"/>
    </source>
</evidence>
<evidence type="ECO:0000256" key="3">
    <source>
        <dbReference type="ARBA" id="ARBA00022426"/>
    </source>
</evidence>
<sequence>MLARLIVICLLAINAFGCALCSLYSPTAHVSAKFVAYENNISQIAFTWTFSQNFSDLMKQNFDLNQDEKIDDKELRKIRLNLLDYLVPRHYLTDIEYYYKDENATKIEPNLNEYKLYFDEGRLKFDVSFKTNLVIAEGLVVSVDMEDKEGYFNFKFTQNNAFLVGKSFWAIPNSNSNLIFFTFSSKEAAKAHNEKPALKELLKEPVAGASDENLSQIDKIDEAKFDIVSKTSLSLLDRLKQILRSVDYKSPLALLFLAFISFGYGFLHAAGAGHGKVLTSSYFAATGGSYKRAFLFALKIGFLHVVGAFVFVFASFLLLREVSNDLTKDTASITTAFSGVVIFFVAIFMLVKKIKFYLSNKNETKFYIFRSNLSQNLSKNTKFKSECGCQICSTKKPKSKEEWLVAAAAALVPCPGTILVFVLANEIGSYFAGVISGVFMALGMSVVIFVAAVFGSKISTNIKLKKFKIYAEFAALGIMLWLGLFIFVMTFTQKSLF</sequence>
<dbReference type="InterPro" id="IPR011541">
    <property type="entry name" value="Ni/Co_transpt_high_affinity"/>
</dbReference>
<comment type="function">
    <text evidence="1">Efflux system for nickel and cobalt.</text>
</comment>
<evidence type="ECO:0000256" key="12">
    <source>
        <dbReference type="ARBA" id="ARBA00023285"/>
    </source>
</evidence>
<evidence type="ECO:0000313" key="16">
    <source>
        <dbReference type="Proteomes" id="UP000196317"/>
    </source>
</evidence>
<evidence type="ECO:0000256" key="8">
    <source>
        <dbReference type="ARBA" id="ARBA00022989"/>
    </source>
</evidence>
<keyword evidence="12" id="KW-0170">Cobalt</keyword>
<feature type="transmembrane region" description="Helical" evidence="13">
    <location>
        <begin position="403"/>
        <end position="424"/>
    </location>
</feature>
<evidence type="ECO:0000256" key="6">
    <source>
        <dbReference type="ARBA" id="ARBA00022596"/>
    </source>
</evidence>
<evidence type="ECO:0000256" key="13">
    <source>
        <dbReference type="RuleBase" id="RU362101"/>
    </source>
</evidence>
<keyword evidence="6" id="KW-0533">Nickel</keyword>
<evidence type="ECO:0000256" key="4">
    <source>
        <dbReference type="ARBA" id="ARBA00022448"/>
    </source>
</evidence>
<evidence type="ECO:0000256" key="9">
    <source>
        <dbReference type="ARBA" id="ARBA00023065"/>
    </source>
</evidence>
<keyword evidence="14" id="KW-0732">Signal</keyword>
<dbReference type="Proteomes" id="UP000196317">
    <property type="component" value="Unassembled WGS sequence"/>
</dbReference>
<comment type="subcellular location">
    <subcellularLocation>
        <location evidence="2 13">Cell membrane</location>
        <topology evidence="2 13">Multi-pass membrane protein</topology>
    </subcellularLocation>
</comment>
<gene>
    <name evidence="15" type="ORF">B9N65_07360</name>
</gene>
<evidence type="ECO:0000256" key="7">
    <source>
        <dbReference type="ARBA" id="ARBA00022692"/>
    </source>
</evidence>
<evidence type="ECO:0000256" key="5">
    <source>
        <dbReference type="ARBA" id="ARBA00022475"/>
    </source>
</evidence>
<feature type="transmembrane region" description="Helical" evidence="13">
    <location>
        <begin position="467"/>
        <end position="491"/>
    </location>
</feature>
<comment type="caution">
    <text evidence="15">The sequence shown here is derived from an EMBL/GenBank/DDBJ whole genome shotgun (WGS) entry which is preliminary data.</text>
</comment>
<dbReference type="EMBL" id="NDYN01000006">
    <property type="protein sequence ID" value="OUT07426.1"/>
    <property type="molecule type" value="Genomic_DNA"/>
</dbReference>
<dbReference type="Pfam" id="PF03824">
    <property type="entry name" value="NicO"/>
    <property type="match status" value="1"/>
</dbReference>
<dbReference type="PANTHER" id="PTHR40659">
    <property type="entry name" value="NICKEL/COBALT EFFLUX SYSTEM RCNA"/>
    <property type="match status" value="1"/>
</dbReference>
<keyword evidence="8 13" id="KW-1133">Transmembrane helix</keyword>
<dbReference type="InterPro" id="IPR051224">
    <property type="entry name" value="NiCoT_RcnA"/>
</dbReference>
<evidence type="ECO:0000256" key="14">
    <source>
        <dbReference type="SAM" id="SignalP"/>
    </source>
</evidence>
<evidence type="ECO:0000256" key="1">
    <source>
        <dbReference type="ARBA" id="ARBA00002510"/>
    </source>
</evidence>
<feature type="transmembrane region" description="Helical" evidence="13">
    <location>
        <begin position="430"/>
        <end position="455"/>
    </location>
</feature>
<dbReference type="GO" id="GO:0032025">
    <property type="term" value="P:response to cobalt ion"/>
    <property type="evidence" value="ECO:0007669"/>
    <property type="project" value="TreeGrafter"/>
</dbReference>
<dbReference type="Pfam" id="PF06226">
    <property type="entry name" value="DUF1007"/>
    <property type="match status" value="1"/>
</dbReference>